<reference evidence="2 3" key="1">
    <citation type="submission" date="2018-04" db="EMBL/GenBank/DDBJ databases">
        <title>Active sludge and wastewater microbial communities from Klosterneuburg, Austria.</title>
        <authorList>
            <person name="Wagner M."/>
        </authorList>
    </citation>
    <scope>NUCLEOTIDE SEQUENCE [LARGE SCALE GENOMIC DNA]</scope>
    <source>
        <strain evidence="2 3">Nm 57</strain>
    </source>
</reference>
<comment type="caution">
    <text evidence="2">The sequence shown here is derived from an EMBL/GenBank/DDBJ whole genome shotgun (WGS) entry which is preliminary data.</text>
</comment>
<dbReference type="PANTHER" id="PTHR12526">
    <property type="entry name" value="GLYCOSYLTRANSFERASE"/>
    <property type="match status" value="1"/>
</dbReference>
<evidence type="ECO:0000259" key="1">
    <source>
        <dbReference type="Pfam" id="PF13579"/>
    </source>
</evidence>
<protein>
    <submittedName>
        <fullName evidence="2">Glycosyltransferase involved in cell wall biosynthesis</fullName>
    </submittedName>
</protein>
<organism evidence="2 3">
    <name type="scientific">Nitrosomonas eutropha</name>
    <dbReference type="NCBI Taxonomy" id="916"/>
    <lineage>
        <taxon>Bacteria</taxon>
        <taxon>Pseudomonadati</taxon>
        <taxon>Pseudomonadota</taxon>
        <taxon>Betaproteobacteria</taxon>
        <taxon>Nitrosomonadales</taxon>
        <taxon>Nitrosomonadaceae</taxon>
        <taxon>Nitrosomonas</taxon>
    </lineage>
</organism>
<evidence type="ECO:0000313" key="2">
    <source>
        <dbReference type="EMBL" id="PXV83737.1"/>
    </source>
</evidence>
<dbReference type="InterPro" id="IPR028098">
    <property type="entry name" value="Glyco_trans_4-like_N"/>
</dbReference>
<name>A0ABX5M9X9_9PROT</name>
<dbReference type="Gene3D" id="3.40.50.2000">
    <property type="entry name" value="Glycogen Phosphorylase B"/>
    <property type="match status" value="2"/>
</dbReference>
<accession>A0ABX5M9X9</accession>
<sequence>MWFWNKNFTGIRYSAGNAIALNKKIIITLNTAWNLVNFRAGLIRAMVAAGYEVVAVAPPDNYAPRLAELGCRYVPLSMDNKGTHPGRDLLLFWRFLRLMHKERPAAYLGYTVKPNIYGSLAAHLLAVPVINNIAGLGSVFIREGWLTRLVRGLYRLALSRSVKIFFQNDEDRALFVSGKLVSDAITDRLPGSGIDLDHFVPISLPNKKTLRFLLIARMLWDKGVGEFVEAARVLKGQGLNAEFCLLGFLDVQNPAAISRSQMDEWVEEGVIRYLGASDNVAEEIALADCVVLPSYREGVPRTLLEAAAMARPLVTTDSVGCRDVVDDGINGYLCQPRDAADLANKISKIVALSHAERTAMGLRGRKKMEQEFDERIVIDKYLLAIKKVLR</sequence>
<dbReference type="Pfam" id="PF13579">
    <property type="entry name" value="Glyco_trans_4_4"/>
    <property type="match status" value="1"/>
</dbReference>
<evidence type="ECO:0000313" key="3">
    <source>
        <dbReference type="Proteomes" id="UP000247780"/>
    </source>
</evidence>
<dbReference type="RefSeq" id="WP_011635131.1">
    <property type="nucleotide sequence ID" value="NZ_FNNM01000007.1"/>
</dbReference>
<dbReference type="EMBL" id="QICQ01000003">
    <property type="protein sequence ID" value="PXV83737.1"/>
    <property type="molecule type" value="Genomic_DNA"/>
</dbReference>
<gene>
    <name evidence="2" type="ORF">C8R14_10333</name>
</gene>
<dbReference type="CDD" id="cd03808">
    <property type="entry name" value="GT4_CapM-like"/>
    <property type="match status" value="1"/>
</dbReference>
<proteinExistence type="predicted"/>
<dbReference type="Proteomes" id="UP000247780">
    <property type="component" value="Unassembled WGS sequence"/>
</dbReference>
<feature type="domain" description="Glycosyltransferase subfamily 4-like N-terminal" evidence="1">
    <location>
        <begin position="41"/>
        <end position="175"/>
    </location>
</feature>
<keyword evidence="3" id="KW-1185">Reference proteome</keyword>
<dbReference type="PANTHER" id="PTHR12526:SF638">
    <property type="entry name" value="SPORE COAT PROTEIN SA"/>
    <property type="match status" value="1"/>
</dbReference>
<dbReference type="SUPFAM" id="SSF53756">
    <property type="entry name" value="UDP-Glycosyltransferase/glycogen phosphorylase"/>
    <property type="match status" value="1"/>
</dbReference>
<dbReference type="Pfam" id="PF13692">
    <property type="entry name" value="Glyco_trans_1_4"/>
    <property type="match status" value="1"/>
</dbReference>